<name>A0A0E9VUZ1_ANGAN</name>
<dbReference type="AlphaFoldDB" id="A0A0E9VUZ1"/>
<evidence type="ECO:0000313" key="2">
    <source>
        <dbReference type="EMBL" id="JAH81103.1"/>
    </source>
</evidence>
<feature type="transmembrane region" description="Helical" evidence="1">
    <location>
        <begin position="5"/>
        <end position="22"/>
    </location>
</feature>
<proteinExistence type="predicted"/>
<protein>
    <submittedName>
        <fullName evidence="2">Uncharacterized protein</fullName>
    </submittedName>
</protein>
<reference evidence="2" key="1">
    <citation type="submission" date="2014-11" db="EMBL/GenBank/DDBJ databases">
        <authorList>
            <person name="Amaro Gonzalez C."/>
        </authorList>
    </citation>
    <scope>NUCLEOTIDE SEQUENCE</scope>
</reference>
<sequence length="36" mass="4040">MVLKLLIFAAYSLYCVLCIWFLQIGSCSKSACNTHV</sequence>
<keyword evidence="1" id="KW-1133">Transmembrane helix</keyword>
<dbReference type="EMBL" id="GBXM01027474">
    <property type="protein sequence ID" value="JAH81103.1"/>
    <property type="molecule type" value="Transcribed_RNA"/>
</dbReference>
<keyword evidence="1" id="KW-0812">Transmembrane</keyword>
<reference evidence="2" key="2">
    <citation type="journal article" date="2015" name="Fish Shellfish Immunol.">
        <title>Early steps in the European eel (Anguilla anguilla)-Vibrio vulnificus interaction in the gills: Role of the RtxA13 toxin.</title>
        <authorList>
            <person name="Callol A."/>
            <person name="Pajuelo D."/>
            <person name="Ebbesson L."/>
            <person name="Teles M."/>
            <person name="MacKenzie S."/>
            <person name="Amaro C."/>
        </authorList>
    </citation>
    <scope>NUCLEOTIDE SEQUENCE</scope>
</reference>
<accession>A0A0E9VUZ1</accession>
<keyword evidence="1" id="KW-0472">Membrane</keyword>
<evidence type="ECO:0000256" key="1">
    <source>
        <dbReference type="SAM" id="Phobius"/>
    </source>
</evidence>
<organism evidence="2">
    <name type="scientific">Anguilla anguilla</name>
    <name type="common">European freshwater eel</name>
    <name type="synonym">Muraena anguilla</name>
    <dbReference type="NCBI Taxonomy" id="7936"/>
    <lineage>
        <taxon>Eukaryota</taxon>
        <taxon>Metazoa</taxon>
        <taxon>Chordata</taxon>
        <taxon>Craniata</taxon>
        <taxon>Vertebrata</taxon>
        <taxon>Euteleostomi</taxon>
        <taxon>Actinopterygii</taxon>
        <taxon>Neopterygii</taxon>
        <taxon>Teleostei</taxon>
        <taxon>Anguilliformes</taxon>
        <taxon>Anguillidae</taxon>
        <taxon>Anguilla</taxon>
    </lineage>
</organism>